<keyword evidence="6 10" id="KW-0812">Transmembrane</keyword>
<comment type="catalytic activity">
    <reaction evidence="1">
        <text>ATP + protein L-histidine = ADP + protein N-phospho-L-histidine.</text>
        <dbReference type="EC" id="2.7.13.3"/>
    </reaction>
</comment>
<dbReference type="SUPFAM" id="SSF47384">
    <property type="entry name" value="Homodimeric domain of signal transducing histidine kinase"/>
    <property type="match status" value="1"/>
</dbReference>
<dbReference type="Pfam" id="PF02518">
    <property type="entry name" value="HATPase_c"/>
    <property type="match status" value="1"/>
</dbReference>
<keyword evidence="5" id="KW-0808">Transferase</keyword>
<dbReference type="RefSeq" id="WP_092705063.1">
    <property type="nucleotide sequence ID" value="NZ_FOSR01000018.1"/>
</dbReference>
<organism evidence="13 14">
    <name type="scientific">Rhodanobacter glycinis</name>
    <dbReference type="NCBI Taxonomy" id="582702"/>
    <lineage>
        <taxon>Bacteria</taxon>
        <taxon>Pseudomonadati</taxon>
        <taxon>Pseudomonadota</taxon>
        <taxon>Gammaproteobacteria</taxon>
        <taxon>Lysobacterales</taxon>
        <taxon>Rhodanobacteraceae</taxon>
        <taxon>Rhodanobacter</taxon>
    </lineage>
</organism>
<evidence type="ECO:0000256" key="5">
    <source>
        <dbReference type="ARBA" id="ARBA00022679"/>
    </source>
</evidence>
<dbReference type="PANTHER" id="PTHR45436:SF5">
    <property type="entry name" value="SENSOR HISTIDINE KINASE TRCS"/>
    <property type="match status" value="1"/>
</dbReference>
<protein>
    <recommendedName>
        <fullName evidence="3">histidine kinase</fullName>
        <ecNumber evidence="3">2.7.13.3</ecNumber>
    </recommendedName>
</protein>
<dbReference type="Gene3D" id="1.10.287.130">
    <property type="match status" value="1"/>
</dbReference>
<keyword evidence="10" id="KW-0472">Membrane</keyword>
<dbReference type="GO" id="GO:0000155">
    <property type="term" value="F:phosphorelay sensor kinase activity"/>
    <property type="evidence" value="ECO:0007669"/>
    <property type="project" value="InterPro"/>
</dbReference>
<dbReference type="GO" id="GO:0005886">
    <property type="term" value="C:plasma membrane"/>
    <property type="evidence" value="ECO:0007669"/>
    <property type="project" value="TreeGrafter"/>
</dbReference>
<dbReference type="PROSITE" id="PS50109">
    <property type="entry name" value="HIS_KIN"/>
    <property type="match status" value="1"/>
</dbReference>
<evidence type="ECO:0000256" key="7">
    <source>
        <dbReference type="ARBA" id="ARBA00022777"/>
    </source>
</evidence>
<evidence type="ECO:0000259" key="11">
    <source>
        <dbReference type="PROSITE" id="PS50109"/>
    </source>
</evidence>
<dbReference type="Pfam" id="PF08521">
    <property type="entry name" value="2CSK_N"/>
    <property type="match status" value="1"/>
</dbReference>
<sequence>MKPRSLAGRIALLVGVATMAILGVASVVMDQWVDAEMAQRFDSDLVSQANALSALATLEDGRLALGDSDSPHARWLSEIDETVYAMRCSGGQSLLSDPAPARYPEGWAERATAQPAYQDIRIDHRVLRAVWFRFQPELSKEPGEDASAAAGAGSCSIIFMQPRTKLDDILEAIDGILVFTPMLALLAVLLITPMLVRRGLKPLALLGNEMRHIGPQAPGKRLPETGTRELEPLVGRFNGVLERMDEGVNRERQFAGALAHETRTRLAELRVLVDVERRYPSGRPIDGLLAEIGNIGGELESTVSGLLLLTRLDAGVESMQRIEVDLDSVLERQIEHVAPTLNRRGLRLDWQRLPVAGTVIADPSLLAIVIGNLLGNASTYAPEGSVIVIRHEGPSLIISNAAPGLDSSDVSHFGQRFWSKHPGSEGHAGLGLALAGAAARAMDFQLAFQLDPSQQLRVVLGWGG</sequence>
<dbReference type="InterPro" id="IPR050428">
    <property type="entry name" value="TCS_sensor_his_kinase"/>
</dbReference>
<keyword evidence="7 13" id="KW-0418">Kinase</keyword>
<evidence type="ECO:0000256" key="10">
    <source>
        <dbReference type="SAM" id="Phobius"/>
    </source>
</evidence>
<dbReference type="InterPro" id="IPR003594">
    <property type="entry name" value="HATPase_dom"/>
</dbReference>
<keyword evidence="4" id="KW-0597">Phosphoprotein</keyword>
<keyword evidence="9" id="KW-0902">Two-component regulatory system</keyword>
<evidence type="ECO:0000256" key="3">
    <source>
        <dbReference type="ARBA" id="ARBA00012438"/>
    </source>
</evidence>
<dbReference type="Gene3D" id="3.30.565.10">
    <property type="entry name" value="Histidine kinase-like ATPase, C-terminal domain"/>
    <property type="match status" value="1"/>
</dbReference>
<dbReference type="InterPro" id="IPR036097">
    <property type="entry name" value="HisK_dim/P_sf"/>
</dbReference>
<proteinExistence type="predicted"/>
<evidence type="ECO:0000256" key="4">
    <source>
        <dbReference type="ARBA" id="ARBA00022553"/>
    </source>
</evidence>
<dbReference type="SMART" id="SM00387">
    <property type="entry name" value="HATPase_c"/>
    <property type="match status" value="1"/>
</dbReference>
<evidence type="ECO:0000313" key="14">
    <source>
        <dbReference type="Proteomes" id="UP000198725"/>
    </source>
</evidence>
<accession>A0A1I4FKG2</accession>
<dbReference type="SUPFAM" id="SSF55874">
    <property type="entry name" value="ATPase domain of HSP90 chaperone/DNA topoisomerase II/histidine kinase"/>
    <property type="match status" value="1"/>
</dbReference>
<gene>
    <name evidence="13" type="ORF">SAMN05192579_11830</name>
</gene>
<comment type="subcellular location">
    <subcellularLocation>
        <location evidence="2">Membrane</location>
    </subcellularLocation>
</comment>
<keyword evidence="14" id="KW-1185">Reference proteome</keyword>
<dbReference type="PROSITE" id="PS50885">
    <property type="entry name" value="HAMP"/>
    <property type="match status" value="1"/>
</dbReference>
<evidence type="ECO:0000256" key="6">
    <source>
        <dbReference type="ARBA" id="ARBA00022692"/>
    </source>
</evidence>
<evidence type="ECO:0000259" key="12">
    <source>
        <dbReference type="PROSITE" id="PS50885"/>
    </source>
</evidence>
<feature type="domain" description="Histidine kinase" evidence="11">
    <location>
        <begin position="257"/>
        <end position="464"/>
    </location>
</feature>
<dbReference type="InterPro" id="IPR003660">
    <property type="entry name" value="HAMP_dom"/>
</dbReference>
<evidence type="ECO:0000256" key="9">
    <source>
        <dbReference type="ARBA" id="ARBA00023012"/>
    </source>
</evidence>
<evidence type="ECO:0000313" key="13">
    <source>
        <dbReference type="EMBL" id="SFL18402.1"/>
    </source>
</evidence>
<reference evidence="14" key="1">
    <citation type="submission" date="2016-10" db="EMBL/GenBank/DDBJ databases">
        <authorList>
            <person name="Varghese N."/>
            <person name="Submissions S."/>
        </authorList>
    </citation>
    <scope>NUCLEOTIDE SEQUENCE [LARGE SCALE GENOMIC DNA]</scope>
    <source>
        <strain evidence="14">MO64</strain>
    </source>
</reference>
<dbReference type="AlphaFoldDB" id="A0A1I4FKG2"/>
<dbReference type="PANTHER" id="PTHR45436">
    <property type="entry name" value="SENSOR HISTIDINE KINASE YKOH"/>
    <property type="match status" value="1"/>
</dbReference>
<feature type="domain" description="HAMP" evidence="12">
    <location>
        <begin position="197"/>
        <end position="249"/>
    </location>
</feature>
<dbReference type="Proteomes" id="UP000198725">
    <property type="component" value="Unassembled WGS sequence"/>
</dbReference>
<dbReference type="InterPro" id="IPR036890">
    <property type="entry name" value="HATPase_C_sf"/>
</dbReference>
<dbReference type="InterPro" id="IPR013727">
    <property type="entry name" value="2CSK_N"/>
</dbReference>
<evidence type="ECO:0000256" key="8">
    <source>
        <dbReference type="ARBA" id="ARBA00022989"/>
    </source>
</evidence>
<dbReference type="InterPro" id="IPR005467">
    <property type="entry name" value="His_kinase_dom"/>
</dbReference>
<name>A0A1I4FKG2_9GAMM</name>
<keyword evidence="8 10" id="KW-1133">Transmembrane helix</keyword>
<dbReference type="EC" id="2.7.13.3" evidence="3"/>
<evidence type="ECO:0000256" key="1">
    <source>
        <dbReference type="ARBA" id="ARBA00000085"/>
    </source>
</evidence>
<evidence type="ECO:0000256" key="2">
    <source>
        <dbReference type="ARBA" id="ARBA00004370"/>
    </source>
</evidence>
<dbReference type="EMBL" id="FOSR01000018">
    <property type="protein sequence ID" value="SFL18402.1"/>
    <property type="molecule type" value="Genomic_DNA"/>
</dbReference>
<feature type="transmembrane region" description="Helical" evidence="10">
    <location>
        <begin position="176"/>
        <end position="196"/>
    </location>
</feature>